<keyword evidence="1 7" id="KW-0723">Serine/threonine-protein kinase</keyword>
<dbReference type="GO" id="GO:0004674">
    <property type="term" value="F:protein serine/threonine kinase activity"/>
    <property type="evidence" value="ECO:0007669"/>
    <property type="project" value="UniProtKB-KW"/>
</dbReference>
<dbReference type="GO" id="GO:0005524">
    <property type="term" value="F:ATP binding"/>
    <property type="evidence" value="ECO:0007669"/>
    <property type="project" value="UniProtKB-UniRule"/>
</dbReference>
<dbReference type="InterPro" id="IPR011009">
    <property type="entry name" value="Kinase-like_dom_sf"/>
</dbReference>
<dbReference type="InterPro" id="IPR017441">
    <property type="entry name" value="Protein_kinase_ATP_BS"/>
</dbReference>
<gene>
    <name evidence="9" type="ORF">QVD17_02822</name>
</gene>
<dbReference type="PANTHER" id="PTHR48011">
    <property type="entry name" value="CCR4-NOT TRANSCRIPTIONAL COMPLEX SUBUNIT CAF120-RELATED"/>
    <property type="match status" value="1"/>
</dbReference>
<evidence type="ECO:0000256" key="2">
    <source>
        <dbReference type="ARBA" id="ARBA00022679"/>
    </source>
</evidence>
<name>A0AAD8LEM3_TARER</name>
<keyword evidence="5 6" id="KW-0067">ATP-binding</keyword>
<keyword evidence="4" id="KW-0418">Kinase</keyword>
<evidence type="ECO:0000256" key="1">
    <source>
        <dbReference type="ARBA" id="ARBA00022527"/>
    </source>
</evidence>
<dbReference type="Gene3D" id="1.10.510.10">
    <property type="entry name" value="Transferase(Phosphotransferase) domain 1"/>
    <property type="match status" value="1"/>
</dbReference>
<evidence type="ECO:0000256" key="7">
    <source>
        <dbReference type="RuleBase" id="RU000304"/>
    </source>
</evidence>
<feature type="binding site" evidence="6">
    <location>
        <position position="40"/>
    </location>
    <ligand>
        <name>ATP</name>
        <dbReference type="ChEBI" id="CHEBI:30616"/>
    </ligand>
</feature>
<protein>
    <recommendedName>
        <fullName evidence="8">Protein kinase domain-containing protein</fullName>
    </recommendedName>
</protein>
<dbReference type="InterPro" id="IPR008271">
    <property type="entry name" value="Ser/Thr_kinase_AS"/>
</dbReference>
<dbReference type="SUPFAM" id="SSF56112">
    <property type="entry name" value="Protein kinase-like (PK-like)"/>
    <property type="match status" value="1"/>
</dbReference>
<dbReference type="AlphaFoldDB" id="A0AAD8LEM3"/>
<dbReference type="InterPro" id="IPR000719">
    <property type="entry name" value="Prot_kinase_dom"/>
</dbReference>
<evidence type="ECO:0000256" key="5">
    <source>
        <dbReference type="ARBA" id="ARBA00022840"/>
    </source>
</evidence>
<feature type="domain" description="Protein kinase" evidence="8">
    <location>
        <begin position="10"/>
        <end position="262"/>
    </location>
</feature>
<accession>A0AAD8LEM3</accession>
<evidence type="ECO:0000256" key="3">
    <source>
        <dbReference type="ARBA" id="ARBA00022741"/>
    </source>
</evidence>
<evidence type="ECO:0000256" key="4">
    <source>
        <dbReference type="ARBA" id="ARBA00022777"/>
    </source>
</evidence>
<proteinExistence type="inferred from homology"/>
<sequence length="391" mass="43834">MQNHHSKPNWTRRKLIGKGSFGVVNLAVNNNNDGSPFAVKSVEKNSNSNNVLRSLENEIRVLKSLSSPYVVTYLGDDITCEYSTTYRNLHMEYMPNGTLADMAKHGGTIGYTNLRNYIRCITSALSYIHSKNIVHCDVKGANVLIGNDSCTAKLADFGSAIESRNGIRGSLLWMAPEVIRGDYIGPESDVWSLGCTIIEILTGKPAWQNRGGETIRQIGYSNDVPEIPPRVPEDVHDFLNKCLKRDISERWSCNQLLHHPFLLSCSSLSQALIRVNDCEPSPRCVFDWSESTCSDQSAYDVYQFDVMRCDAKQRIGKLASDSGVVWESEGWEVVRHVTFSTSMSGNGRVNWEDVECSASYDYDFECTTSNARDTRVGGVYRALMYTHITLY</sequence>
<dbReference type="PROSITE" id="PS00108">
    <property type="entry name" value="PROTEIN_KINASE_ST"/>
    <property type="match status" value="1"/>
</dbReference>
<dbReference type="GO" id="GO:0007165">
    <property type="term" value="P:signal transduction"/>
    <property type="evidence" value="ECO:0007669"/>
    <property type="project" value="TreeGrafter"/>
</dbReference>
<dbReference type="InterPro" id="IPR052751">
    <property type="entry name" value="Plant_MAPKKK"/>
</dbReference>
<evidence type="ECO:0000259" key="8">
    <source>
        <dbReference type="PROSITE" id="PS50011"/>
    </source>
</evidence>
<organism evidence="9 10">
    <name type="scientific">Tagetes erecta</name>
    <name type="common">African marigold</name>
    <dbReference type="NCBI Taxonomy" id="13708"/>
    <lineage>
        <taxon>Eukaryota</taxon>
        <taxon>Viridiplantae</taxon>
        <taxon>Streptophyta</taxon>
        <taxon>Embryophyta</taxon>
        <taxon>Tracheophyta</taxon>
        <taxon>Spermatophyta</taxon>
        <taxon>Magnoliopsida</taxon>
        <taxon>eudicotyledons</taxon>
        <taxon>Gunneridae</taxon>
        <taxon>Pentapetalae</taxon>
        <taxon>asterids</taxon>
        <taxon>campanulids</taxon>
        <taxon>Asterales</taxon>
        <taxon>Asteraceae</taxon>
        <taxon>Asteroideae</taxon>
        <taxon>Heliantheae alliance</taxon>
        <taxon>Tageteae</taxon>
        <taxon>Tagetes</taxon>
    </lineage>
</organism>
<dbReference type="Pfam" id="PF00069">
    <property type="entry name" value="Pkinase"/>
    <property type="match status" value="1"/>
</dbReference>
<dbReference type="CDD" id="cd06606">
    <property type="entry name" value="STKc_MAPKKK"/>
    <property type="match status" value="1"/>
</dbReference>
<evidence type="ECO:0000313" key="9">
    <source>
        <dbReference type="EMBL" id="KAK1437037.1"/>
    </source>
</evidence>
<dbReference type="Proteomes" id="UP001229421">
    <property type="component" value="Unassembled WGS sequence"/>
</dbReference>
<dbReference type="PROSITE" id="PS50011">
    <property type="entry name" value="PROTEIN_KINASE_DOM"/>
    <property type="match status" value="1"/>
</dbReference>
<dbReference type="SMART" id="SM00220">
    <property type="entry name" value="S_TKc"/>
    <property type="match status" value="1"/>
</dbReference>
<comment type="similarity">
    <text evidence="7">Belongs to the protein kinase superfamily.</text>
</comment>
<keyword evidence="2" id="KW-0808">Transferase</keyword>
<reference evidence="9" key="1">
    <citation type="journal article" date="2023" name="bioRxiv">
        <title>Improved chromosome-level genome assembly for marigold (Tagetes erecta).</title>
        <authorList>
            <person name="Jiang F."/>
            <person name="Yuan L."/>
            <person name="Wang S."/>
            <person name="Wang H."/>
            <person name="Xu D."/>
            <person name="Wang A."/>
            <person name="Fan W."/>
        </authorList>
    </citation>
    <scope>NUCLEOTIDE SEQUENCE</scope>
    <source>
        <strain evidence="9">WSJ</strain>
        <tissue evidence="9">Leaf</tissue>
    </source>
</reference>
<dbReference type="PANTHER" id="PTHR48011:SF7">
    <property type="entry name" value="F10K1.14 PROTEIN"/>
    <property type="match status" value="1"/>
</dbReference>
<dbReference type="PRINTS" id="PR00109">
    <property type="entry name" value="TYRKINASE"/>
</dbReference>
<comment type="caution">
    <text evidence="9">The sequence shown here is derived from an EMBL/GenBank/DDBJ whole genome shotgun (WGS) entry which is preliminary data.</text>
</comment>
<evidence type="ECO:0000256" key="6">
    <source>
        <dbReference type="PROSITE-ProRule" id="PRU10141"/>
    </source>
</evidence>
<keyword evidence="10" id="KW-1185">Reference proteome</keyword>
<keyword evidence="3 6" id="KW-0547">Nucleotide-binding</keyword>
<evidence type="ECO:0000313" key="10">
    <source>
        <dbReference type="Proteomes" id="UP001229421"/>
    </source>
</evidence>
<dbReference type="PROSITE" id="PS00107">
    <property type="entry name" value="PROTEIN_KINASE_ATP"/>
    <property type="match status" value="1"/>
</dbReference>
<dbReference type="InterPro" id="IPR001245">
    <property type="entry name" value="Ser-Thr/Tyr_kinase_cat_dom"/>
</dbReference>
<dbReference type="EMBL" id="JAUHHV010000001">
    <property type="protein sequence ID" value="KAK1437037.1"/>
    <property type="molecule type" value="Genomic_DNA"/>
</dbReference>